<dbReference type="EMBL" id="JAKUCV010007487">
    <property type="protein sequence ID" value="KAJ4823289.1"/>
    <property type="molecule type" value="Genomic_DNA"/>
</dbReference>
<feature type="compositionally biased region" description="Low complexity" evidence="1">
    <location>
        <begin position="31"/>
        <end position="45"/>
    </location>
</feature>
<keyword evidence="3" id="KW-1185">Reference proteome</keyword>
<evidence type="ECO:0000313" key="3">
    <source>
        <dbReference type="Proteomes" id="UP001141552"/>
    </source>
</evidence>
<comment type="caution">
    <text evidence="2">The sequence shown here is derived from an EMBL/GenBank/DDBJ whole genome shotgun (WGS) entry which is preliminary data.</text>
</comment>
<dbReference type="InterPro" id="IPR046350">
    <property type="entry name" value="Cystatin_sf"/>
</dbReference>
<feature type="compositionally biased region" description="Basic and acidic residues" evidence="1">
    <location>
        <begin position="87"/>
        <end position="101"/>
    </location>
</feature>
<reference evidence="2" key="2">
    <citation type="journal article" date="2023" name="Plants (Basel)">
        <title>Annotation of the Turnera subulata (Passifloraceae) Draft Genome Reveals the S-Locus Evolved after the Divergence of Turneroideae from Passifloroideae in a Stepwise Manner.</title>
        <authorList>
            <person name="Henning P.M."/>
            <person name="Roalson E.H."/>
            <person name="Mir W."/>
            <person name="McCubbin A.G."/>
            <person name="Shore J.S."/>
        </authorList>
    </citation>
    <scope>NUCLEOTIDE SEQUENCE</scope>
    <source>
        <strain evidence="2">F60SS</strain>
    </source>
</reference>
<dbReference type="PANTHER" id="PTHR31260:SF28">
    <property type="entry name" value="CYSTATIN DOMAIN PROTEIN"/>
    <property type="match status" value="1"/>
</dbReference>
<sequence length="251" mass="28026">MADFPSSTPSSEEESKKKMKLDHEEQGIHHAAAAASLGAISSSASNQGAESAAGDAVRGPEFDDDDPYAGSEIIARDDSSGDEEVDEGGHVRDRPAKDIRDTLDDRRKKMYDDFKEHVAKSGGFDVEVKGIPLWLQNQVLRPINVEDKFFGPRLKEMCERACESANSIQTEQRLEFKRVLKANLQNVMWFRYYITFAAIDKLDNSDGPNGKEKVYQAIVYAVDFIDEYQLMVEMVRPKPPIDYGAAAARDV</sequence>
<reference evidence="2" key="1">
    <citation type="submission" date="2022-02" db="EMBL/GenBank/DDBJ databases">
        <authorList>
            <person name="Henning P.M."/>
            <person name="McCubbin A.G."/>
            <person name="Shore J.S."/>
        </authorList>
    </citation>
    <scope>NUCLEOTIDE SEQUENCE</scope>
    <source>
        <strain evidence="2">F60SS</strain>
        <tissue evidence="2">Leaves</tissue>
    </source>
</reference>
<evidence type="ECO:0000256" key="1">
    <source>
        <dbReference type="SAM" id="MobiDB-lite"/>
    </source>
</evidence>
<dbReference type="OrthoDB" id="1588055at2759"/>
<gene>
    <name evidence="2" type="ORF">Tsubulata_039003</name>
</gene>
<dbReference type="Gene3D" id="3.10.450.10">
    <property type="match status" value="1"/>
</dbReference>
<feature type="compositionally biased region" description="Basic and acidic residues" evidence="1">
    <location>
        <begin position="13"/>
        <end position="28"/>
    </location>
</feature>
<dbReference type="Proteomes" id="UP001141552">
    <property type="component" value="Unassembled WGS sequence"/>
</dbReference>
<organism evidence="2 3">
    <name type="scientific">Turnera subulata</name>
    <dbReference type="NCBI Taxonomy" id="218843"/>
    <lineage>
        <taxon>Eukaryota</taxon>
        <taxon>Viridiplantae</taxon>
        <taxon>Streptophyta</taxon>
        <taxon>Embryophyta</taxon>
        <taxon>Tracheophyta</taxon>
        <taxon>Spermatophyta</taxon>
        <taxon>Magnoliopsida</taxon>
        <taxon>eudicotyledons</taxon>
        <taxon>Gunneridae</taxon>
        <taxon>Pentapetalae</taxon>
        <taxon>rosids</taxon>
        <taxon>fabids</taxon>
        <taxon>Malpighiales</taxon>
        <taxon>Passifloraceae</taxon>
        <taxon>Turnera</taxon>
    </lineage>
</organism>
<feature type="region of interest" description="Disordered" evidence="1">
    <location>
        <begin position="1"/>
        <end position="101"/>
    </location>
</feature>
<proteinExistence type="predicted"/>
<dbReference type="PANTHER" id="PTHR31260">
    <property type="entry name" value="CYSTATIN/MONELLIN SUPERFAMILY PROTEIN"/>
    <property type="match status" value="1"/>
</dbReference>
<evidence type="ECO:0000313" key="2">
    <source>
        <dbReference type="EMBL" id="KAJ4823289.1"/>
    </source>
</evidence>
<protein>
    <submittedName>
        <fullName evidence="2">Uncharacterized protein</fullName>
    </submittedName>
</protein>
<dbReference type="InterPro" id="IPR006462">
    <property type="entry name" value="MS5"/>
</dbReference>
<name>A0A9Q0J034_9ROSI</name>
<accession>A0A9Q0J034</accession>
<dbReference type="AlphaFoldDB" id="A0A9Q0J034"/>
<dbReference type="SUPFAM" id="SSF54403">
    <property type="entry name" value="Cystatin/monellin"/>
    <property type="match status" value="1"/>
</dbReference>